<dbReference type="Proteomes" id="UP000011081">
    <property type="component" value="Unassembled WGS sequence"/>
</dbReference>
<dbReference type="GO" id="GO:0008237">
    <property type="term" value="F:metallopeptidase activity"/>
    <property type="evidence" value="ECO:0007669"/>
    <property type="project" value="InterPro"/>
</dbReference>
<feature type="chain" id="PRO_5003960399" description="Peptidase M12B domain-containing protein" evidence="1">
    <location>
        <begin position="21"/>
        <end position="450"/>
    </location>
</feature>
<dbReference type="RefSeq" id="XP_008073974.1">
    <property type="nucleotide sequence ID" value="XM_008075783.1"/>
</dbReference>
<name>L2GV30_VAVCU</name>
<dbReference type="InterPro" id="IPR024079">
    <property type="entry name" value="MetalloPept_cat_dom_sf"/>
</dbReference>
<dbReference type="OrthoDB" id="5951731at2759"/>
<sequence length="450" mass="50237">MLLIVLLMCAVLQRTPHTHPSSETSKITGERVLYVTLYRGAEPLTVLLVDHSYSTDVRVKRSKSVYSARLVGDKQSYGYMVAGEHFYGVVVSRGVRYEIGYENGRYTMNENDIECREDNSTGTKQKYGAESVFTGEAQNGVFDGLSPNNSLTGHSSKHRAAEQFAPSDSLRSSAKYFKIVFVNDYERTNTIRNIEEETRKIFLETKRYFDRLGLGIELVLVDVLNVSEPLSFMGTGRDSMKNLCSYEMYSASESVKSAFKTGPGCNENCETHDTGKEDNMPNTDNAHAYSFLSKFADKFDGLKNDVRNTNLNGANLFILLTDSTTSQTIDALTFRSGACSLSNNYSVVFNTAFARTNMPKILAHEILHSMSAGHEKGLMAEISGEKWEGISNRTRREVLEYVEKHGRCFDDGMKCGNGVVDEGEECDSGLIYGSERCTRDCKLRRNTVCG</sequence>
<gene>
    <name evidence="2" type="ORF">VCUG_00952</name>
</gene>
<proteinExistence type="predicted"/>
<protein>
    <recommendedName>
        <fullName evidence="4">Peptidase M12B domain-containing protein</fullName>
    </recommendedName>
</protein>
<dbReference type="VEuPathDB" id="MicrosporidiaDB:VCUG_00952"/>
<dbReference type="EMBL" id="GL877416">
    <property type="protein sequence ID" value="ELA47521.1"/>
    <property type="molecule type" value="Genomic_DNA"/>
</dbReference>
<organism evidence="2 3">
    <name type="scientific">Vavraia culicis (isolate floridensis)</name>
    <name type="common">Microsporidian parasite</name>
    <dbReference type="NCBI Taxonomy" id="948595"/>
    <lineage>
        <taxon>Eukaryota</taxon>
        <taxon>Fungi</taxon>
        <taxon>Fungi incertae sedis</taxon>
        <taxon>Microsporidia</taxon>
        <taxon>Pleistophoridae</taxon>
        <taxon>Vavraia</taxon>
    </lineage>
</organism>
<evidence type="ECO:0000313" key="3">
    <source>
        <dbReference type="Proteomes" id="UP000011081"/>
    </source>
</evidence>
<evidence type="ECO:0000256" key="1">
    <source>
        <dbReference type="SAM" id="SignalP"/>
    </source>
</evidence>
<accession>L2GV30</accession>
<dbReference type="OMA" id="NDYERTN"/>
<dbReference type="GeneID" id="19878835"/>
<dbReference type="InParanoid" id="L2GV30"/>
<dbReference type="PANTHER" id="PTHR11905:SF159">
    <property type="entry name" value="ADAM METALLOPROTEASE"/>
    <property type="match status" value="1"/>
</dbReference>
<reference evidence="3" key="1">
    <citation type="submission" date="2011-03" db="EMBL/GenBank/DDBJ databases">
        <title>The genome sequence of Vavraia culicis strain floridensis.</title>
        <authorList>
            <consortium name="The Broad Institute Genome Sequencing Platform"/>
            <person name="Cuomo C."/>
            <person name="Becnel J."/>
            <person name="Sanscrainte N."/>
            <person name="Young S.K."/>
            <person name="Zeng Q."/>
            <person name="Gargeya S."/>
            <person name="Fitzgerald M."/>
            <person name="Haas B."/>
            <person name="Abouelleil A."/>
            <person name="Alvarado L."/>
            <person name="Arachchi H.M."/>
            <person name="Berlin A."/>
            <person name="Chapman S.B."/>
            <person name="Gearin G."/>
            <person name="Goldberg J."/>
            <person name="Griggs A."/>
            <person name="Gujja S."/>
            <person name="Hansen M."/>
            <person name="Heiman D."/>
            <person name="Howarth C."/>
            <person name="Larimer J."/>
            <person name="Lui A."/>
            <person name="MacDonald P.J.P."/>
            <person name="McCowen C."/>
            <person name="Montmayeur A."/>
            <person name="Murphy C."/>
            <person name="Neiman D."/>
            <person name="Pearson M."/>
            <person name="Priest M."/>
            <person name="Roberts A."/>
            <person name="Saif S."/>
            <person name="Shea T."/>
            <person name="Sisk P."/>
            <person name="Stolte C."/>
            <person name="Sykes S."/>
            <person name="Wortman J."/>
            <person name="Nusbaum C."/>
            <person name="Birren B."/>
        </authorList>
    </citation>
    <scope>NUCLEOTIDE SEQUENCE [LARGE SCALE GENOMIC DNA]</scope>
    <source>
        <strain evidence="3">floridensis</strain>
    </source>
</reference>
<dbReference type="PANTHER" id="PTHR11905">
    <property type="entry name" value="ADAM A DISINTEGRIN AND METALLOPROTEASE DOMAIN"/>
    <property type="match status" value="1"/>
</dbReference>
<dbReference type="Gene3D" id="3.40.390.10">
    <property type="entry name" value="Collagenase (Catalytic Domain)"/>
    <property type="match status" value="1"/>
</dbReference>
<dbReference type="HOGENOM" id="CLU_608593_0_0_1"/>
<dbReference type="AlphaFoldDB" id="L2GV30"/>
<dbReference type="STRING" id="948595.L2GV30"/>
<keyword evidence="3" id="KW-1185">Reference proteome</keyword>
<evidence type="ECO:0008006" key="4">
    <source>
        <dbReference type="Google" id="ProtNLM"/>
    </source>
</evidence>
<keyword evidence="1" id="KW-0732">Signal</keyword>
<evidence type="ECO:0000313" key="2">
    <source>
        <dbReference type="EMBL" id="ELA47521.1"/>
    </source>
</evidence>
<dbReference type="SUPFAM" id="SSF55486">
    <property type="entry name" value="Metalloproteases ('zincins'), catalytic domain"/>
    <property type="match status" value="1"/>
</dbReference>
<feature type="signal peptide" evidence="1">
    <location>
        <begin position="1"/>
        <end position="20"/>
    </location>
</feature>